<reference evidence="1 2" key="1">
    <citation type="journal article" date="2016" name="Environ. Microbiol.">
        <title>Genomic resolution of a cold subsurface aquifer community provides metabolic insights for novel microbes adapted to high CO concentrations.</title>
        <authorList>
            <person name="Probst A.J."/>
            <person name="Castelle C.J."/>
            <person name="Singh A."/>
            <person name="Brown C.T."/>
            <person name="Anantharaman K."/>
            <person name="Sharon I."/>
            <person name="Hug L.A."/>
            <person name="Burstein D."/>
            <person name="Emerson J.B."/>
            <person name="Thomas B.C."/>
            <person name="Banfield J.F."/>
        </authorList>
    </citation>
    <scope>NUCLEOTIDE SEQUENCE [LARGE SCALE GENOMIC DNA]</scope>
    <source>
        <strain evidence="1">CG2_30_40_21</strain>
    </source>
</reference>
<dbReference type="Proteomes" id="UP000183085">
    <property type="component" value="Unassembled WGS sequence"/>
</dbReference>
<accession>A0A1J5ED35</accession>
<evidence type="ECO:0000313" key="1">
    <source>
        <dbReference type="EMBL" id="OIP42738.1"/>
    </source>
</evidence>
<gene>
    <name evidence="1" type="ORF">AUJ95_01375</name>
</gene>
<evidence type="ECO:0008006" key="3">
    <source>
        <dbReference type="Google" id="ProtNLM"/>
    </source>
</evidence>
<organism evidence="1 2">
    <name type="scientific">Candidatus Desantisbacteria bacterium CG2_30_40_21</name>
    <dbReference type="NCBI Taxonomy" id="1817895"/>
    <lineage>
        <taxon>Bacteria</taxon>
        <taxon>Candidatus Desantisiibacteriota</taxon>
    </lineage>
</organism>
<dbReference type="AlphaFoldDB" id="A0A1J5ED35"/>
<evidence type="ECO:0000313" key="2">
    <source>
        <dbReference type="Proteomes" id="UP000183085"/>
    </source>
</evidence>
<dbReference type="STRING" id="1817895.AUJ95_01375"/>
<sequence length="159" mass="18036">MVKEELLFVTNATNEWDEGFSYVLELARSLKTGVAVLMIYGRQPQNTYGEMIVAAALADEGAPELAREHLLFEQAKRIKDVEDRNVRELSERCKGLAIDFTCDVRVGDAISLIHEILKKRPVISMILLSPNLLRVLDIRKMTKNITKPIVLITRQEKEG</sequence>
<comment type="caution">
    <text evidence="1">The sequence shown here is derived from an EMBL/GenBank/DDBJ whole genome shotgun (WGS) entry which is preliminary data.</text>
</comment>
<protein>
    <recommendedName>
        <fullName evidence="3">UspA domain-containing protein</fullName>
    </recommendedName>
</protein>
<proteinExistence type="predicted"/>
<name>A0A1J5ED35_9BACT</name>
<dbReference type="EMBL" id="MNYI01000039">
    <property type="protein sequence ID" value="OIP42738.1"/>
    <property type="molecule type" value="Genomic_DNA"/>
</dbReference>